<accession>A0A167HC50</accession>
<keyword evidence="2" id="KW-1185">Reference proteome</keyword>
<protein>
    <submittedName>
        <fullName evidence="1">Uncharacterized protein</fullName>
    </submittedName>
</protein>
<organism evidence="1 2">
    <name type="scientific">Calocera viscosa (strain TUFC12733)</name>
    <dbReference type="NCBI Taxonomy" id="1330018"/>
    <lineage>
        <taxon>Eukaryota</taxon>
        <taxon>Fungi</taxon>
        <taxon>Dikarya</taxon>
        <taxon>Basidiomycota</taxon>
        <taxon>Agaricomycotina</taxon>
        <taxon>Dacrymycetes</taxon>
        <taxon>Dacrymycetales</taxon>
        <taxon>Dacrymycetaceae</taxon>
        <taxon>Calocera</taxon>
    </lineage>
</organism>
<evidence type="ECO:0000313" key="1">
    <source>
        <dbReference type="EMBL" id="KZO91469.1"/>
    </source>
</evidence>
<dbReference type="AlphaFoldDB" id="A0A167HC50"/>
<dbReference type="Proteomes" id="UP000076738">
    <property type="component" value="Unassembled WGS sequence"/>
</dbReference>
<gene>
    <name evidence="1" type="ORF">CALVIDRAFT_568163</name>
</gene>
<name>A0A167HC50_CALVF</name>
<evidence type="ECO:0000313" key="2">
    <source>
        <dbReference type="Proteomes" id="UP000076738"/>
    </source>
</evidence>
<proteinExistence type="predicted"/>
<sequence>MFKPWADPNVRGELALLDSNEVQYYDADSCSWEDVAAEHTFKLSKGAILLLRAGDTVACDSTGREISVEYERMVKILNSTPRRAFVSHPYAYDQEDTPFLQKLLQSSGGKKTVAPKTPEHLRAELFAAKKASLPLPSQILKHSAVNLTTYGRDGKRKQAADADVALRSPKRMRFSTASDVEQQPPDLLGICIALGAIACTAAVRATASCLTIPDAAVILFHLHPESDASLSTCSFVAVQKVPWTRHFDSGCVRHQQLADNGLLIGGLLIAGFSRATDGHSSFSRSHYADRLPFAAPKMFHQASMGISIGPMFMPPPPATYVTNVAHPGNYVHQLAEQVALLEADVDTARGVLNSAFLDVNTLRLAHRSTQQEEYYEAVTQDAIDDAYKRLVQANRSLRDARHTYHCADRVWRVRAAAAQAAANAYAYPAASAPAMVGGTFTYPPTQPMVQPAYGSFNNNNNTVNNYIQPQPGDGDSDGGCGCDGGWMGCIGKIAGVVVSAIGSSIGC</sequence>
<dbReference type="EMBL" id="KV417322">
    <property type="protein sequence ID" value="KZO91469.1"/>
    <property type="molecule type" value="Genomic_DNA"/>
</dbReference>
<reference evidence="1 2" key="1">
    <citation type="journal article" date="2016" name="Mol. Biol. Evol.">
        <title>Comparative Genomics of Early-Diverging Mushroom-Forming Fungi Provides Insights into the Origins of Lignocellulose Decay Capabilities.</title>
        <authorList>
            <person name="Nagy L.G."/>
            <person name="Riley R."/>
            <person name="Tritt A."/>
            <person name="Adam C."/>
            <person name="Daum C."/>
            <person name="Floudas D."/>
            <person name="Sun H."/>
            <person name="Yadav J.S."/>
            <person name="Pangilinan J."/>
            <person name="Larsson K.H."/>
            <person name="Matsuura K."/>
            <person name="Barry K."/>
            <person name="Labutti K."/>
            <person name="Kuo R."/>
            <person name="Ohm R.A."/>
            <person name="Bhattacharya S.S."/>
            <person name="Shirouzu T."/>
            <person name="Yoshinaga Y."/>
            <person name="Martin F.M."/>
            <person name="Grigoriev I.V."/>
            <person name="Hibbett D.S."/>
        </authorList>
    </citation>
    <scope>NUCLEOTIDE SEQUENCE [LARGE SCALE GENOMIC DNA]</scope>
    <source>
        <strain evidence="1 2">TUFC12733</strain>
    </source>
</reference>